<dbReference type="Pfam" id="PF02645">
    <property type="entry name" value="DegV"/>
    <property type="match status" value="1"/>
</dbReference>
<reference evidence="3 4" key="1">
    <citation type="submission" date="2020-02" db="EMBL/GenBank/DDBJ databases">
        <title>Characterization of vanA genotype vancomycin-resistant Enterococcus saigonensis VE80.</title>
        <authorList>
            <person name="Harada T."/>
            <person name="Motooka D."/>
            <person name="Nakamura S."/>
            <person name="Yamamoto Y."/>
            <person name="Kawahara R."/>
            <person name="Kawatsu K."/>
        </authorList>
    </citation>
    <scope>NUCLEOTIDE SEQUENCE [LARGE SCALE GENOMIC DNA]</scope>
    <source>
        <strain evidence="3 4">VE80</strain>
    </source>
</reference>
<dbReference type="GO" id="GO:0006071">
    <property type="term" value="P:glycerol metabolic process"/>
    <property type="evidence" value="ECO:0007669"/>
    <property type="project" value="InterPro"/>
</dbReference>
<dbReference type="GO" id="GO:0008289">
    <property type="term" value="F:lipid binding"/>
    <property type="evidence" value="ECO:0007669"/>
    <property type="project" value="UniProtKB-KW"/>
</dbReference>
<dbReference type="InterPro" id="IPR004007">
    <property type="entry name" value="DhaL_dom"/>
</dbReference>
<dbReference type="SUPFAM" id="SSF101473">
    <property type="entry name" value="DhaL-like"/>
    <property type="match status" value="1"/>
</dbReference>
<dbReference type="SMART" id="SM01121">
    <property type="entry name" value="Dak1_2"/>
    <property type="match status" value="1"/>
</dbReference>
<gene>
    <name evidence="3" type="ORF">EsVE80_24900</name>
</gene>
<accession>A0A679ITL9</accession>
<dbReference type="PROSITE" id="PS51482">
    <property type="entry name" value="DEGV"/>
    <property type="match status" value="1"/>
</dbReference>
<dbReference type="Gene3D" id="1.25.40.340">
    <property type="match status" value="1"/>
</dbReference>
<evidence type="ECO:0000313" key="3">
    <source>
        <dbReference type="EMBL" id="BCA86967.1"/>
    </source>
</evidence>
<dbReference type="NCBIfam" id="TIGR00762">
    <property type="entry name" value="DegV"/>
    <property type="match status" value="1"/>
</dbReference>
<dbReference type="InterPro" id="IPR003797">
    <property type="entry name" value="DegV"/>
</dbReference>
<dbReference type="RefSeq" id="WP_137614768.1">
    <property type="nucleotide sequence ID" value="NZ_AP022822.1"/>
</dbReference>
<evidence type="ECO:0000256" key="1">
    <source>
        <dbReference type="ARBA" id="ARBA00023121"/>
    </source>
</evidence>
<organism evidence="3 4">
    <name type="scientific">Enterococcus saigonensis</name>
    <dbReference type="NCBI Taxonomy" id="1805431"/>
    <lineage>
        <taxon>Bacteria</taxon>
        <taxon>Bacillati</taxon>
        <taxon>Bacillota</taxon>
        <taxon>Bacilli</taxon>
        <taxon>Lactobacillales</taxon>
        <taxon>Enterococcaceae</taxon>
        <taxon>Enterococcus</taxon>
    </lineage>
</organism>
<dbReference type="GO" id="GO:0004371">
    <property type="term" value="F:glycerone kinase activity"/>
    <property type="evidence" value="ECO:0007669"/>
    <property type="project" value="InterPro"/>
</dbReference>
<dbReference type="Pfam" id="PF21645">
    <property type="entry name" value="FakA-like_M"/>
    <property type="match status" value="1"/>
</dbReference>
<dbReference type="AlphaFoldDB" id="A0A679ITL9"/>
<dbReference type="Proteomes" id="UP000502998">
    <property type="component" value="Chromosome"/>
</dbReference>
<dbReference type="InterPro" id="IPR050270">
    <property type="entry name" value="DegV_domain_contain"/>
</dbReference>
<dbReference type="InterPro" id="IPR048394">
    <property type="entry name" value="FakA-like_M"/>
</dbReference>
<dbReference type="PANTHER" id="PTHR33434">
    <property type="entry name" value="DEGV DOMAIN-CONTAINING PROTEIN DR_1986-RELATED"/>
    <property type="match status" value="1"/>
</dbReference>
<dbReference type="InterPro" id="IPR043168">
    <property type="entry name" value="DegV_C"/>
</dbReference>
<dbReference type="EMBL" id="AP022822">
    <property type="protein sequence ID" value="BCA86967.1"/>
    <property type="molecule type" value="Genomic_DNA"/>
</dbReference>
<protein>
    <recommendedName>
        <fullName evidence="2">DhaL domain-containing protein</fullName>
    </recommendedName>
</protein>
<dbReference type="InterPro" id="IPR036117">
    <property type="entry name" value="DhaL_dom_sf"/>
</dbReference>
<dbReference type="PANTHER" id="PTHR33434:SF8">
    <property type="entry name" value="DEGV DOMAIN-CONTAINING PROTEIN SPR1019"/>
    <property type="match status" value="1"/>
</dbReference>
<proteinExistence type="predicted"/>
<dbReference type="SUPFAM" id="SSF82549">
    <property type="entry name" value="DAK1/DegV-like"/>
    <property type="match status" value="1"/>
</dbReference>
<dbReference type="SMART" id="SM01120">
    <property type="entry name" value="Dak2"/>
    <property type="match status" value="1"/>
</dbReference>
<dbReference type="Gene3D" id="3.30.1180.10">
    <property type="match status" value="1"/>
</dbReference>
<dbReference type="Gene3D" id="3.40.50.10170">
    <property type="match status" value="1"/>
</dbReference>
<feature type="domain" description="DhaL" evidence="2">
    <location>
        <begin position="7"/>
        <end position="197"/>
    </location>
</feature>
<keyword evidence="4" id="KW-1185">Reference proteome</keyword>
<keyword evidence="1" id="KW-0446">Lipid-binding</keyword>
<dbReference type="PROSITE" id="PS51480">
    <property type="entry name" value="DHAL"/>
    <property type="match status" value="1"/>
</dbReference>
<name>A0A679ITL9_9ENTE</name>
<evidence type="ECO:0000259" key="2">
    <source>
        <dbReference type="PROSITE" id="PS51480"/>
    </source>
</evidence>
<dbReference type="Pfam" id="PF02734">
    <property type="entry name" value="Dak2"/>
    <property type="match status" value="1"/>
</dbReference>
<evidence type="ECO:0000313" key="4">
    <source>
        <dbReference type="Proteomes" id="UP000502998"/>
    </source>
</evidence>
<dbReference type="KEGG" id="esg:EsVE80_24900"/>
<sequence length="593" mass="65774">MKESEGTKLLEGFLNGAKEVVNQKQELNRINVFPVADGDTGSNLAALMQTILDQVSIQTNSIKDGLNQLSEAAMMGARGNSGMIFAQYFYGLSTSYDDALVAEKALVYAAQEASKKAYQAVLEPKEGTILSVMHVWSEHLVEQIEHGNTLIEALTVAKRQTKAALEQTQFQMAVLKKNKLVDAGAKGFYYFIAGLTEYFCNGDVSHYEKMQVDQQEAIEEHFLSEAPRYRYCSEFLVKQLTIEFDTFKAQLAHYGDSLVLIGDQTQVKIHIHTSEPARLMSYLVSNGQVTYQKVDDMQLQYQIGQNAKAKIAIVTDSIADLPKDFSLEHQVHVLPMNLLLDEETFLDKLTIEPDYLQQRLKIAKSMSTAQPNIKTVDTLLSFLEGKYDHVLVISVAAKLSGTYQLITQRIKEKQLSSNWIQVIDSKLNSIAQGLLVKRAVELVEADKSFETVVNELQSLRERIFIYVAVADLDPMIQSGRIPQFLGKIAQKASVHPIVSLNEEGDGKLIGASLSQKQSLKKITKKVSGFANKQRLEAVYVTHVFNEQAALDWKTSLNARAIPVDAIVESSAAIAISAGQSSLAIAGVLKEEEK</sequence>
<dbReference type="InterPro" id="IPR033470">
    <property type="entry name" value="FakA-like_C"/>
</dbReference>